<dbReference type="InterPro" id="IPR036116">
    <property type="entry name" value="FN3_sf"/>
</dbReference>
<reference evidence="2" key="1">
    <citation type="submission" date="2018-06" db="EMBL/GenBank/DDBJ databases">
        <title>Genome assembly of Danube salmon.</title>
        <authorList>
            <person name="Macqueen D.J."/>
            <person name="Gundappa M.K."/>
        </authorList>
    </citation>
    <scope>NUCLEOTIDE SEQUENCE [LARGE SCALE GENOMIC DNA]</scope>
</reference>
<dbReference type="AlphaFoldDB" id="A0A4W5KFD5"/>
<dbReference type="SUPFAM" id="SSF49265">
    <property type="entry name" value="Fibronectin type III"/>
    <property type="match status" value="1"/>
</dbReference>
<accession>A0A4W5KFD5</accession>
<evidence type="ECO:0000313" key="1">
    <source>
        <dbReference type="Ensembl" id="ENSHHUP00000015738.1"/>
    </source>
</evidence>
<organism evidence="1 2">
    <name type="scientific">Hucho hucho</name>
    <name type="common">huchen</name>
    <dbReference type="NCBI Taxonomy" id="62062"/>
    <lineage>
        <taxon>Eukaryota</taxon>
        <taxon>Metazoa</taxon>
        <taxon>Chordata</taxon>
        <taxon>Craniata</taxon>
        <taxon>Vertebrata</taxon>
        <taxon>Euteleostomi</taxon>
        <taxon>Actinopterygii</taxon>
        <taxon>Neopterygii</taxon>
        <taxon>Teleostei</taxon>
        <taxon>Protacanthopterygii</taxon>
        <taxon>Salmoniformes</taxon>
        <taxon>Salmonidae</taxon>
        <taxon>Salmoninae</taxon>
        <taxon>Hucho</taxon>
    </lineage>
</organism>
<sequence length="90" mass="9903">RDSSKQQNIDGTTTHVQIQAVNVIGCGPFSPPLVARTRPLPPAPPHLECSAAGPQSLKLKWGENAANTHTRTLLSNDMFYTLQMEDKNHR</sequence>
<dbReference type="GeneTree" id="ENSGT00940000157005"/>
<name>A0A4W5KFD5_9TELE</name>
<keyword evidence="2" id="KW-1185">Reference proteome</keyword>
<dbReference type="Gene3D" id="2.60.40.10">
    <property type="entry name" value="Immunoglobulins"/>
    <property type="match status" value="1"/>
</dbReference>
<evidence type="ECO:0000313" key="2">
    <source>
        <dbReference type="Proteomes" id="UP000314982"/>
    </source>
</evidence>
<dbReference type="InterPro" id="IPR013783">
    <property type="entry name" value="Ig-like_fold"/>
</dbReference>
<protein>
    <submittedName>
        <fullName evidence="1">Fibronectin type III domain containing 3Ba</fullName>
    </submittedName>
</protein>
<proteinExistence type="predicted"/>
<dbReference type="Proteomes" id="UP000314982">
    <property type="component" value="Unassembled WGS sequence"/>
</dbReference>
<reference evidence="1" key="3">
    <citation type="submission" date="2025-09" db="UniProtKB">
        <authorList>
            <consortium name="Ensembl"/>
        </authorList>
    </citation>
    <scope>IDENTIFICATION</scope>
</reference>
<reference evidence="1" key="2">
    <citation type="submission" date="2025-08" db="UniProtKB">
        <authorList>
            <consortium name="Ensembl"/>
        </authorList>
    </citation>
    <scope>IDENTIFICATION</scope>
</reference>
<dbReference type="Ensembl" id="ENSHHUT00000016293.1">
    <property type="protein sequence ID" value="ENSHHUP00000015738.1"/>
    <property type="gene ID" value="ENSHHUG00000009779.1"/>
</dbReference>